<dbReference type="PANTHER" id="PTHR45794:SF1">
    <property type="entry name" value="LEUCINE--TRNA LIGASE, CYTOPLASMIC"/>
    <property type="match status" value="1"/>
</dbReference>
<dbReference type="NCBIfam" id="NF008957">
    <property type="entry name" value="PRK12300.1"/>
    <property type="match status" value="1"/>
</dbReference>
<sequence>ASVLDRKGTFKVEYLQKIEQDVQARWEEAKIYEVDAPLEPRRSPDEKFFCTFPFPYMNGRLHLGHTFSLSKCEFAARYQRLKGKHVLFPFGFHCTGMPIKACADKLKREIDEFGFPPNFPATEIKAKHEKTEVEGVLKDKGKGKKSKAVAKTGGGKYQWQIMQSLGLSNEEIKKFADASYWLHHFPPLAVKDLRSIGIHVDWRRTFITTDSNPFFDRFVQWQFLQLKARNKVMYGKRYTVFSPRDNQPCMDHDRSTGEGVGPQEYTLIKMKILEPFPQTLSHLQGKSVFLVAATLRPETMYGQTNCWVHPDLQYIAFSTAMHDEVFICTRRSARNMAYQGFTNKEGKLDVLLELTGQDIIGVALKAPLTSNTKIYTLPMLTIKEDKGTGVVTSVPSDSPDDFAALMDLKKKQPFREKYGVKDEMVFPFEPIPIIDVPDFGSLSAVALYDKLKIQSQNDKDKLQEAKDLIYLKGFYDGVMLVGDFKGKKVQDVKKVLQKKLIDNWEAVIYYEPERQIISRSGDECVVALCNQWYLDYGEERWKAQAVEVLNHMNTFHDEVKKNFMATLNWLHEYACSRTYGLGTKLPWDKQWLIESLSDSTIYMAYYTVAHLLQGGTFDGSKTNSLGIKAEQMTPEVWDYIFYKTAEFPASTKIPKTSLDLMRREFEYWYPVDLRCSGKDLIQNHLTFYIYSHCALWPDDESKWPIGIRANGHLLLNSTKMSKSEGNFLTLSEAVEKFSADGMRLCLADSGDSIEDANFVESTADAGILRLYTFIEWVKEILSLKTSLRVGPADTFNDRVFSSEINLKIRETDDNYQRMLFKEALRTGFYELQASRDKYRELTLTEGMNRDLVIRFIEVQAVLLSPICPHVAEHVWELLGKKISILHERWPVAGPIVEVLVKSSCYLMEVAHSFRIFLKNHTQPRKSTKGTASISATQKPTHATIWVAKKFPPWQATVLMTMKQLYDKTGSLPDNKIISSELSKKPELKKYMKRVMPFAQAIREKIDAFGLQALNLTLDFDEMDVLSKSVVYLENTLDVESIELKYSDSTEATEKIREDCCPGIPYIVFSVYPSVSLTLINPQPQSGHFTRILSVRDGDNVTRLAAQLTRADHLIKDPNRIQLWRYKDPHLGPRKMPAFNKPTQHAVHIEDNAVFCVNVEQNKVELTVNGTRYLIGSQIIYMVQYE</sequence>
<dbReference type="FunFam" id="3.90.740.10:FF:000001">
    <property type="entry name" value="Leucine--tRNA ligase, cytoplasmic"/>
    <property type="match status" value="1"/>
</dbReference>
<dbReference type="InterPro" id="IPR014729">
    <property type="entry name" value="Rossmann-like_a/b/a_fold"/>
</dbReference>
<keyword evidence="4 10" id="KW-0547">Nucleotide-binding</keyword>
<evidence type="ECO:0000259" key="12">
    <source>
        <dbReference type="Pfam" id="PF08264"/>
    </source>
</evidence>
<dbReference type="Pfam" id="PF24810">
    <property type="entry name" value="RBD_LARS1"/>
    <property type="match status" value="1"/>
</dbReference>
<evidence type="ECO:0000313" key="15">
    <source>
        <dbReference type="EMBL" id="GFG29503.1"/>
    </source>
</evidence>
<evidence type="ECO:0000313" key="16">
    <source>
        <dbReference type="Proteomes" id="UP000502823"/>
    </source>
</evidence>
<dbReference type="GO" id="GO:0006429">
    <property type="term" value="P:leucyl-tRNA aminoacylation"/>
    <property type="evidence" value="ECO:0007669"/>
    <property type="project" value="InterPro"/>
</dbReference>
<proteinExistence type="inferred from homology"/>
<dbReference type="SUPFAM" id="SSF52374">
    <property type="entry name" value="Nucleotidylyl transferase"/>
    <property type="match status" value="1"/>
</dbReference>
<dbReference type="Gene3D" id="3.90.740.10">
    <property type="entry name" value="Valyl/Leucyl/Isoleucyl-tRNA synthetase, editing domain"/>
    <property type="match status" value="1"/>
</dbReference>
<evidence type="ECO:0000256" key="4">
    <source>
        <dbReference type="ARBA" id="ARBA00022741"/>
    </source>
</evidence>
<dbReference type="InterPro" id="IPR013155">
    <property type="entry name" value="M/V/L/I-tRNA-synth_anticd-bd"/>
</dbReference>
<dbReference type="Gene3D" id="3.40.50.620">
    <property type="entry name" value="HUPs"/>
    <property type="match status" value="1"/>
</dbReference>
<reference evidence="16" key="1">
    <citation type="submission" date="2020-01" db="EMBL/GenBank/DDBJ databases">
        <title>Draft genome sequence of the Termite Coptotermes fromosanus.</title>
        <authorList>
            <person name="Itakura S."/>
            <person name="Yosikawa Y."/>
            <person name="Umezawa K."/>
        </authorList>
    </citation>
    <scope>NUCLEOTIDE SEQUENCE [LARGE SCALE GENOMIC DNA]</scope>
</reference>
<dbReference type="GO" id="GO:0005524">
    <property type="term" value="F:ATP binding"/>
    <property type="evidence" value="ECO:0007669"/>
    <property type="project" value="UniProtKB-KW"/>
</dbReference>
<dbReference type="Pfam" id="PF08264">
    <property type="entry name" value="Anticodon_1"/>
    <property type="match status" value="1"/>
</dbReference>
<dbReference type="PANTHER" id="PTHR45794">
    <property type="entry name" value="LEUCYL-TRNA SYNTHETASE"/>
    <property type="match status" value="1"/>
</dbReference>
<evidence type="ECO:0000259" key="14">
    <source>
        <dbReference type="Pfam" id="PF24810"/>
    </source>
</evidence>
<feature type="domain" description="Leucine--tRNA ligase RagD-binding" evidence="14">
    <location>
        <begin position="946"/>
        <end position="1018"/>
    </location>
</feature>
<dbReference type="Gene3D" id="1.10.730.10">
    <property type="entry name" value="Isoleucyl-tRNA Synthetase, Domain 1"/>
    <property type="match status" value="1"/>
</dbReference>
<dbReference type="InterPro" id="IPR002300">
    <property type="entry name" value="aa-tRNA-synth_Ia"/>
</dbReference>
<feature type="domain" description="Leucine--tRNA ligase ubiquitin-like" evidence="13">
    <location>
        <begin position="1072"/>
        <end position="1182"/>
    </location>
</feature>
<dbReference type="FunCoup" id="A0A6L2PAQ1">
    <property type="interactions" value="1556"/>
</dbReference>
<dbReference type="CDD" id="cd07959">
    <property type="entry name" value="Anticodon_Ia_Leu_AEc"/>
    <property type="match status" value="1"/>
</dbReference>
<evidence type="ECO:0000256" key="9">
    <source>
        <dbReference type="ARBA" id="ARBA00047469"/>
    </source>
</evidence>
<keyword evidence="16" id="KW-1185">Reference proteome</keyword>
<comment type="catalytic activity">
    <reaction evidence="9">
        <text>tRNA(Leu) + L-leucine + ATP = L-leucyl-tRNA(Leu) + AMP + diphosphate</text>
        <dbReference type="Rhea" id="RHEA:11688"/>
        <dbReference type="Rhea" id="RHEA-COMP:9613"/>
        <dbReference type="Rhea" id="RHEA-COMP:9622"/>
        <dbReference type="ChEBI" id="CHEBI:30616"/>
        <dbReference type="ChEBI" id="CHEBI:33019"/>
        <dbReference type="ChEBI" id="CHEBI:57427"/>
        <dbReference type="ChEBI" id="CHEBI:78442"/>
        <dbReference type="ChEBI" id="CHEBI:78494"/>
        <dbReference type="ChEBI" id="CHEBI:456215"/>
        <dbReference type="EC" id="6.1.1.4"/>
    </reaction>
</comment>
<dbReference type="InterPro" id="IPR001412">
    <property type="entry name" value="aa-tRNA-synth_I_CS"/>
</dbReference>
<evidence type="ECO:0000256" key="1">
    <source>
        <dbReference type="ARBA" id="ARBA00005594"/>
    </source>
</evidence>
<dbReference type="FunFam" id="3.40.50.620:FF:000326">
    <property type="entry name" value="Leucine--tRNA ligase, cytoplasmic"/>
    <property type="match status" value="1"/>
</dbReference>
<organism evidence="15 16">
    <name type="scientific">Coptotermes formosanus</name>
    <name type="common">Formosan subterranean termite</name>
    <dbReference type="NCBI Taxonomy" id="36987"/>
    <lineage>
        <taxon>Eukaryota</taxon>
        <taxon>Metazoa</taxon>
        <taxon>Ecdysozoa</taxon>
        <taxon>Arthropoda</taxon>
        <taxon>Hexapoda</taxon>
        <taxon>Insecta</taxon>
        <taxon>Pterygota</taxon>
        <taxon>Neoptera</taxon>
        <taxon>Polyneoptera</taxon>
        <taxon>Dictyoptera</taxon>
        <taxon>Blattodea</taxon>
        <taxon>Blattoidea</taxon>
        <taxon>Termitoidae</taxon>
        <taxon>Rhinotermitidae</taxon>
        <taxon>Coptotermes</taxon>
    </lineage>
</organism>
<dbReference type="EMBL" id="BLKM01010228">
    <property type="protein sequence ID" value="GFG29503.1"/>
    <property type="molecule type" value="Genomic_DNA"/>
</dbReference>
<comment type="similarity">
    <text evidence="1 10">Belongs to the class-I aminoacyl-tRNA synthetase family.</text>
</comment>
<feature type="domain" description="Aminoacyl-tRNA synthetase class Ia" evidence="11">
    <location>
        <begin position="22"/>
        <end position="105"/>
    </location>
</feature>
<dbReference type="InterPro" id="IPR004493">
    <property type="entry name" value="Leu-tRNA-synth_Ia_arc/euk"/>
</dbReference>
<dbReference type="InterPro" id="IPR055416">
    <property type="entry name" value="RBD_LARS1"/>
</dbReference>
<keyword evidence="5 10" id="KW-0067">ATP-binding</keyword>
<dbReference type="InterPro" id="IPR054509">
    <property type="entry name" value="LARS1_ULD"/>
</dbReference>
<feature type="domain" description="Aminoacyl-tRNA synthetase class Ia" evidence="11">
    <location>
        <begin position="186"/>
        <end position="757"/>
    </location>
</feature>
<dbReference type="EC" id="6.1.1.4" evidence="2"/>
<evidence type="ECO:0000259" key="11">
    <source>
        <dbReference type="Pfam" id="PF00133"/>
    </source>
</evidence>
<name>A0A6L2PAQ1_COPFO</name>
<dbReference type="Pfam" id="PF22947">
    <property type="entry name" value="ULD_3"/>
    <property type="match status" value="1"/>
</dbReference>
<evidence type="ECO:0000256" key="10">
    <source>
        <dbReference type="RuleBase" id="RU363035"/>
    </source>
</evidence>
<evidence type="ECO:0000256" key="3">
    <source>
        <dbReference type="ARBA" id="ARBA00022598"/>
    </source>
</evidence>
<feature type="non-terminal residue" evidence="15">
    <location>
        <position position="1"/>
    </location>
</feature>
<keyword evidence="7 10" id="KW-0030">Aminoacyl-tRNA synthetase</keyword>
<evidence type="ECO:0000256" key="2">
    <source>
        <dbReference type="ARBA" id="ARBA00013164"/>
    </source>
</evidence>
<dbReference type="FunFam" id="1.10.730.10:FF:000020">
    <property type="entry name" value="Leucine--tRNA ligase cytoplasmic"/>
    <property type="match status" value="1"/>
</dbReference>
<feature type="domain" description="Methionyl/Valyl/Leucyl/Isoleucyl-tRNA synthetase anticodon-binding" evidence="12">
    <location>
        <begin position="797"/>
        <end position="894"/>
    </location>
</feature>
<dbReference type="InParanoid" id="A0A6L2PAQ1"/>
<dbReference type="GO" id="GO:0004823">
    <property type="term" value="F:leucine-tRNA ligase activity"/>
    <property type="evidence" value="ECO:0007669"/>
    <property type="project" value="UniProtKB-EC"/>
</dbReference>
<dbReference type="AlphaFoldDB" id="A0A6L2PAQ1"/>
<dbReference type="GO" id="GO:0002161">
    <property type="term" value="F:aminoacyl-tRNA deacylase activity"/>
    <property type="evidence" value="ECO:0007669"/>
    <property type="project" value="InterPro"/>
</dbReference>
<dbReference type="InterPro" id="IPR009008">
    <property type="entry name" value="Val/Leu/Ile-tRNA-synth_edit"/>
</dbReference>
<dbReference type="InterPro" id="IPR009080">
    <property type="entry name" value="tRNAsynth_Ia_anticodon-bd"/>
</dbReference>
<evidence type="ECO:0000256" key="7">
    <source>
        <dbReference type="ARBA" id="ARBA00023146"/>
    </source>
</evidence>
<comment type="caution">
    <text evidence="15">The sequence shown here is derived from an EMBL/GenBank/DDBJ whole genome shotgun (WGS) entry which is preliminary data.</text>
</comment>
<keyword evidence="3 10" id="KW-0436">Ligase</keyword>
<gene>
    <name evidence="15" type="ORF">Cfor_08470</name>
</gene>
<evidence type="ECO:0000256" key="6">
    <source>
        <dbReference type="ARBA" id="ARBA00022917"/>
    </source>
</evidence>
<dbReference type="OrthoDB" id="10249672at2759"/>
<dbReference type="PROSITE" id="PS00178">
    <property type="entry name" value="AA_TRNA_LIGASE_I"/>
    <property type="match status" value="1"/>
</dbReference>
<dbReference type="SUPFAM" id="SSF50677">
    <property type="entry name" value="ValRS/IleRS/LeuRS editing domain"/>
    <property type="match status" value="1"/>
</dbReference>
<evidence type="ECO:0000256" key="8">
    <source>
        <dbReference type="ARBA" id="ARBA00030520"/>
    </source>
</evidence>
<accession>A0A6L2PAQ1</accession>
<keyword evidence="6 10" id="KW-0648">Protein biosynthesis</keyword>
<evidence type="ECO:0000259" key="13">
    <source>
        <dbReference type="Pfam" id="PF22947"/>
    </source>
</evidence>
<dbReference type="SUPFAM" id="SSF47323">
    <property type="entry name" value="Anticodon-binding domain of a subclass of class I aminoacyl-tRNA synthetases"/>
    <property type="match status" value="1"/>
</dbReference>
<dbReference type="Pfam" id="PF00133">
    <property type="entry name" value="tRNA-synt_1"/>
    <property type="match status" value="2"/>
</dbReference>
<dbReference type="NCBIfam" id="TIGR00395">
    <property type="entry name" value="leuS_arch"/>
    <property type="match status" value="1"/>
</dbReference>
<dbReference type="Proteomes" id="UP000502823">
    <property type="component" value="Unassembled WGS sequence"/>
</dbReference>
<evidence type="ECO:0000256" key="5">
    <source>
        <dbReference type="ARBA" id="ARBA00022840"/>
    </source>
</evidence>
<protein>
    <recommendedName>
        <fullName evidence="2">leucine--tRNA ligase</fullName>
        <ecNumber evidence="2">6.1.1.4</ecNumber>
    </recommendedName>
    <alternativeName>
        <fullName evidence="8">Leucyl-tRNA synthetase</fullName>
    </alternativeName>
</protein>